<keyword evidence="4" id="KW-0067">ATP-binding</keyword>
<evidence type="ECO:0000256" key="2">
    <source>
        <dbReference type="ARBA" id="ARBA00022679"/>
    </source>
</evidence>
<evidence type="ECO:0000259" key="9">
    <source>
        <dbReference type="Pfam" id="PF12627"/>
    </source>
</evidence>
<dbReference type="Pfam" id="PF01743">
    <property type="entry name" value="PolyA_pol"/>
    <property type="match status" value="1"/>
</dbReference>
<dbReference type="InterPro" id="IPR043519">
    <property type="entry name" value="NT_sf"/>
</dbReference>
<dbReference type="GO" id="GO:0003723">
    <property type="term" value="F:RNA binding"/>
    <property type="evidence" value="ECO:0007669"/>
    <property type="project" value="UniProtKB-KW"/>
</dbReference>
<evidence type="ECO:0000256" key="3">
    <source>
        <dbReference type="ARBA" id="ARBA00022741"/>
    </source>
</evidence>
<evidence type="ECO:0000256" key="4">
    <source>
        <dbReference type="ARBA" id="ARBA00022840"/>
    </source>
</evidence>
<feature type="domain" description="tRNA nucleotidyltransferase/poly(A) polymerase RNA and SrmB- binding" evidence="9">
    <location>
        <begin position="205"/>
        <end position="266"/>
    </location>
</feature>
<dbReference type="GO" id="GO:1990817">
    <property type="term" value="F:poly(A) RNA polymerase activity"/>
    <property type="evidence" value="ECO:0007669"/>
    <property type="project" value="InterPro"/>
</dbReference>
<dbReference type="Pfam" id="PF12627">
    <property type="entry name" value="PolyA_pol_RNAbd"/>
    <property type="match status" value="1"/>
</dbReference>
<dbReference type="GO" id="GO:0043633">
    <property type="term" value="P:polyadenylation-dependent RNA catabolic process"/>
    <property type="evidence" value="ECO:0007669"/>
    <property type="project" value="InterPro"/>
</dbReference>
<name>A0A381V984_9ZZZZ</name>
<feature type="domain" description="Poly A polymerase head" evidence="7">
    <location>
        <begin position="50"/>
        <end position="178"/>
    </location>
</feature>
<dbReference type="EMBL" id="UINC01007963">
    <property type="protein sequence ID" value="SVA35873.1"/>
    <property type="molecule type" value="Genomic_DNA"/>
</dbReference>
<evidence type="ECO:0000259" key="7">
    <source>
        <dbReference type="Pfam" id="PF01743"/>
    </source>
</evidence>
<keyword evidence="1" id="KW-0507">mRNA processing</keyword>
<proteinExistence type="inferred from homology"/>
<gene>
    <name evidence="10" type="ORF">METZ01_LOCUS88727</name>
</gene>
<dbReference type="PANTHER" id="PTHR43051:SF1">
    <property type="entry name" value="POLYNUCLEOTIDE ADENYLYLTRANSFERASE FAMILY PROTEIN"/>
    <property type="match status" value="1"/>
</dbReference>
<dbReference type="InterPro" id="IPR002646">
    <property type="entry name" value="PolA_pol_head_dom"/>
</dbReference>
<dbReference type="CDD" id="cd05398">
    <property type="entry name" value="NT_ClassII-CCAase"/>
    <property type="match status" value="1"/>
</dbReference>
<dbReference type="SUPFAM" id="SSF81891">
    <property type="entry name" value="Poly A polymerase C-terminal region-like"/>
    <property type="match status" value="1"/>
</dbReference>
<dbReference type="AlphaFoldDB" id="A0A381V984"/>
<keyword evidence="3" id="KW-0547">Nucleotide-binding</keyword>
<dbReference type="NCBIfam" id="TIGR01942">
    <property type="entry name" value="pcnB"/>
    <property type="match status" value="1"/>
</dbReference>
<dbReference type="HAMAP" id="MF_00957">
    <property type="entry name" value="PolyA_pol"/>
    <property type="match status" value="1"/>
</dbReference>
<keyword evidence="2" id="KW-0808">Transferase</keyword>
<accession>A0A381V984</accession>
<reference evidence="10" key="1">
    <citation type="submission" date="2018-05" db="EMBL/GenBank/DDBJ databases">
        <authorList>
            <person name="Lanie J.A."/>
            <person name="Ng W.-L."/>
            <person name="Kazmierczak K.M."/>
            <person name="Andrzejewski T.M."/>
            <person name="Davidsen T.M."/>
            <person name="Wayne K.J."/>
            <person name="Tettelin H."/>
            <person name="Glass J.I."/>
            <person name="Rusch D."/>
            <person name="Podicherti R."/>
            <person name="Tsui H.-C.T."/>
            <person name="Winkler M.E."/>
        </authorList>
    </citation>
    <scope>NUCLEOTIDE SEQUENCE</scope>
</reference>
<feature type="non-terminal residue" evidence="10">
    <location>
        <position position="1"/>
    </location>
</feature>
<protein>
    <recommendedName>
        <fullName evidence="11">Poly A polymerase head domain-containing protein</fullName>
    </recommendedName>
</protein>
<dbReference type="InterPro" id="IPR010206">
    <property type="entry name" value="PolA_pol_I"/>
</dbReference>
<evidence type="ECO:0000313" key="10">
    <source>
        <dbReference type="EMBL" id="SVA35873.1"/>
    </source>
</evidence>
<evidence type="ECO:0000259" key="8">
    <source>
        <dbReference type="Pfam" id="PF12626"/>
    </source>
</evidence>
<dbReference type="Gene3D" id="1.10.3090.10">
    <property type="entry name" value="cca-adding enzyme, domain 2"/>
    <property type="match status" value="1"/>
</dbReference>
<dbReference type="InterPro" id="IPR032828">
    <property type="entry name" value="PolyA_RNA-bd"/>
</dbReference>
<dbReference type="Pfam" id="PF12626">
    <property type="entry name" value="PolyA_pol_arg_C"/>
    <property type="match status" value="1"/>
</dbReference>
<feature type="non-terminal residue" evidence="10">
    <location>
        <position position="431"/>
    </location>
</feature>
<dbReference type="Gene3D" id="3.30.460.10">
    <property type="entry name" value="Beta Polymerase, domain 2"/>
    <property type="match status" value="1"/>
</dbReference>
<evidence type="ECO:0000256" key="5">
    <source>
        <dbReference type="ARBA" id="ARBA00022884"/>
    </source>
</evidence>
<dbReference type="InterPro" id="IPR052191">
    <property type="entry name" value="tRNA_ntf/polyA_polymerase_I"/>
</dbReference>
<evidence type="ECO:0008006" key="11">
    <source>
        <dbReference type="Google" id="ProtNLM"/>
    </source>
</evidence>
<dbReference type="SUPFAM" id="SSF81301">
    <property type="entry name" value="Nucleotidyltransferase"/>
    <property type="match status" value="1"/>
</dbReference>
<evidence type="ECO:0000256" key="1">
    <source>
        <dbReference type="ARBA" id="ARBA00022664"/>
    </source>
</evidence>
<sequence>MIDPEKSKKISRLKITPTVIPRSQHIISRMQISDSALKVLYRLKNAKYKAYLVGGAVRDILLGRKPKDFDVVTDAKPEQIRELFRNCRLIGRRFRLAHIQFGKEIIEVSTFRAPHHISDKSEGHAKDGRIIRDNVYGDIDDDVWRRDFTINALFYNIEDFSIIDYVGGIKDLETGQLRLIGDPKKRYVEDPVRMLRAIRFSSKLGLSINSGTESSIGVYSNLLENIPSARLYEEILKLFMSGHALETFISLRKYNLFKYLFPQMDQLLVQIEKDYSHKFIINALKNTDQRINEGDHITPGFLFAVMLWGPMRIMTDEYMSNSLSEIEAVKLAGDAIISKQISSTSIPRRFTHMARDIWTLQIRLKQTKKRTFRVLMHPRFRAAYDFLLLRAKSGECLDNLIDYWTKEQLNESFVQKSRQHRNNKYRRSRNP</sequence>
<organism evidence="10">
    <name type="scientific">marine metagenome</name>
    <dbReference type="NCBI Taxonomy" id="408172"/>
    <lineage>
        <taxon>unclassified sequences</taxon>
        <taxon>metagenomes</taxon>
        <taxon>ecological metagenomes</taxon>
    </lineage>
</organism>
<evidence type="ECO:0000256" key="6">
    <source>
        <dbReference type="ARBA" id="ARBA00023163"/>
    </source>
</evidence>
<keyword evidence="5" id="KW-0694">RNA-binding</keyword>
<dbReference type="GO" id="GO:0005524">
    <property type="term" value="F:ATP binding"/>
    <property type="evidence" value="ECO:0007669"/>
    <property type="project" value="UniProtKB-KW"/>
</dbReference>
<dbReference type="GO" id="GO:0006397">
    <property type="term" value="P:mRNA processing"/>
    <property type="evidence" value="ECO:0007669"/>
    <property type="project" value="UniProtKB-KW"/>
</dbReference>
<dbReference type="InterPro" id="IPR025866">
    <property type="entry name" value="PolyA_pol_arg_C_dom"/>
</dbReference>
<keyword evidence="6" id="KW-0804">Transcription</keyword>
<dbReference type="FunFam" id="3.30.460.10:FF:000035">
    <property type="entry name" value="Poly(A) polymerase I"/>
    <property type="match status" value="1"/>
</dbReference>
<feature type="domain" description="Polymerase A arginine-rich C-terminal" evidence="8">
    <location>
        <begin position="323"/>
        <end position="427"/>
    </location>
</feature>
<dbReference type="PANTHER" id="PTHR43051">
    <property type="entry name" value="POLYNUCLEOTIDE ADENYLYLTRANSFERASE FAMILY PROTEIN"/>
    <property type="match status" value="1"/>
</dbReference>